<gene>
    <name evidence="2" type="ordered locus">FraEuI1c_0687</name>
</gene>
<dbReference type="PANTHER" id="PTHR35333:SF3">
    <property type="entry name" value="BETA-LACTAMASE-TYPE TRANSPEPTIDASE FOLD CONTAINING PROTEIN"/>
    <property type="match status" value="1"/>
</dbReference>
<dbReference type="KEGG" id="fri:FraEuI1c_0687"/>
<evidence type="ECO:0000259" key="1">
    <source>
        <dbReference type="Pfam" id="PF13354"/>
    </source>
</evidence>
<dbReference type="GO" id="GO:0030655">
    <property type="term" value="P:beta-lactam antibiotic catabolic process"/>
    <property type="evidence" value="ECO:0007669"/>
    <property type="project" value="InterPro"/>
</dbReference>
<protein>
    <recommendedName>
        <fullName evidence="1">Beta-lactamase class A catalytic domain-containing protein</fullName>
    </recommendedName>
</protein>
<dbReference type="GO" id="GO:0046677">
    <property type="term" value="P:response to antibiotic"/>
    <property type="evidence" value="ECO:0007669"/>
    <property type="project" value="InterPro"/>
</dbReference>
<dbReference type="AlphaFoldDB" id="E3ITK8"/>
<dbReference type="HOGENOM" id="CLU_050510_1_0_11"/>
<dbReference type="STRING" id="298654.FraEuI1c_0687"/>
<dbReference type="Pfam" id="PF13354">
    <property type="entry name" value="Beta-lactamase2"/>
    <property type="match status" value="1"/>
</dbReference>
<dbReference type="eggNOG" id="COG2367">
    <property type="taxonomic scope" value="Bacteria"/>
</dbReference>
<feature type="domain" description="Beta-lactamase class A catalytic" evidence="1">
    <location>
        <begin position="174"/>
        <end position="318"/>
    </location>
</feature>
<evidence type="ECO:0000313" key="3">
    <source>
        <dbReference type="Proteomes" id="UP000002484"/>
    </source>
</evidence>
<dbReference type="GO" id="GO:0008800">
    <property type="term" value="F:beta-lactamase activity"/>
    <property type="evidence" value="ECO:0007669"/>
    <property type="project" value="InterPro"/>
</dbReference>
<dbReference type="SUPFAM" id="SSF56601">
    <property type="entry name" value="beta-lactamase/transpeptidase-like"/>
    <property type="match status" value="1"/>
</dbReference>
<dbReference type="PANTHER" id="PTHR35333">
    <property type="entry name" value="BETA-LACTAMASE"/>
    <property type="match status" value="1"/>
</dbReference>
<keyword evidence="3" id="KW-1185">Reference proteome</keyword>
<dbReference type="Gene3D" id="3.40.710.10">
    <property type="entry name" value="DD-peptidase/beta-lactamase superfamily"/>
    <property type="match status" value="1"/>
</dbReference>
<organism evidence="2 3">
    <name type="scientific">Pseudofrankia inefficax (strain DSM 45817 / CECT 9037 / DDB 130130 / EuI1c)</name>
    <name type="common">Frankia inefficax</name>
    <dbReference type="NCBI Taxonomy" id="298654"/>
    <lineage>
        <taxon>Bacteria</taxon>
        <taxon>Bacillati</taxon>
        <taxon>Actinomycetota</taxon>
        <taxon>Actinomycetes</taxon>
        <taxon>Frankiales</taxon>
        <taxon>Frankiaceae</taxon>
        <taxon>Pseudofrankia</taxon>
    </lineage>
</organism>
<accession>E3ITK8</accession>
<dbReference type="OrthoDB" id="5243140at2"/>
<evidence type="ECO:0000313" key="2">
    <source>
        <dbReference type="EMBL" id="ADP78765.1"/>
    </source>
</evidence>
<sequence length="346" mass="35441" precursor="true">MALSHGRSGCSHRIRRSRRGRAPQIVLTVGTGITFTAVVLASGATAASAGSGAARATAVPSISSLIASPASSATLPVPALTTSAPTVATQPTATSPIPRATATTAATFTTALTAAWRSYLAGRPGSISVALYDENSDQTVYVTKNRRTGWETASTVKLDILADLLSKTGTAGTLPASQLARAKPMISVSDNNAASALWRTAGGTAGMNAFYRSLGMTSTTAGSGGYWGLTETTALDQLKVLRAVSYPGPYLSANARSTATSLLNTVIPAQRWGLTAGVPASVSVQLKNGWLPHGPGWVVNSLAHVHGAGKDYVMAVYTRDSATEQTGINTIAGLSRIAWSAVPTGR</sequence>
<dbReference type="Proteomes" id="UP000002484">
    <property type="component" value="Chromosome"/>
</dbReference>
<reference evidence="2 3" key="1">
    <citation type="submission" date="2010-10" db="EMBL/GenBank/DDBJ databases">
        <title>Complete sequence of Frankia sp. EuI1c.</title>
        <authorList>
            <consortium name="US DOE Joint Genome Institute"/>
            <person name="Lucas S."/>
            <person name="Copeland A."/>
            <person name="Lapidus A."/>
            <person name="Cheng J.-F."/>
            <person name="Bruce D."/>
            <person name="Goodwin L."/>
            <person name="Pitluck S."/>
            <person name="Chertkov O."/>
            <person name="Detter J.C."/>
            <person name="Han C."/>
            <person name="Tapia R."/>
            <person name="Land M."/>
            <person name="Hauser L."/>
            <person name="Jeffries C."/>
            <person name="Kyrpides N."/>
            <person name="Ivanova N."/>
            <person name="Mikhailova N."/>
            <person name="Beauchemin N."/>
            <person name="Sen A."/>
            <person name="Sur S.A."/>
            <person name="Gtari M."/>
            <person name="Wall L."/>
            <person name="Tisa L."/>
            <person name="Woyke T."/>
        </authorList>
    </citation>
    <scope>NUCLEOTIDE SEQUENCE [LARGE SCALE GENOMIC DNA]</scope>
    <source>
        <strain evidence="3">DSM 45817 / CECT 9037 / EuI1c</strain>
    </source>
</reference>
<name>E3ITK8_PSEI1</name>
<dbReference type="InterPro" id="IPR000871">
    <property type="entry name" value="Beta-lactam_class-A"/>
</dbReference>
<dbReference type="InterPro" id="IPR045155">
    <property type="entry name" value="Beta-lactam_cat"/>
</dbReference>
<dbReference type="EMBL" id="CP002299">
    <property type="protein sequence ID" value="ADP78765.1"/>
    <property type="molecule type" value="Genomic_DNA"/>
</dbReference>
<proteinExistence type="predicted"/>
<dbReference type="InParanoid" id="E3ITK8"/>
<dbReference type="InterPro" id="IPR012338">
    <property type="entry name" value="Beta-lactam/transpept-like"/>
</dbReference>